<evidence type="ECO:0000256" key="1">
    <source>
        <dbReference type="SAM" id="MobiDB-lite"/>
    </source>
</evidence>
<organism evidence="2 3">
    <name type="scientific">Ramlibacter agri</name>
    <dbReference type="NCBI Taxonomy" id="2728837"/>
    <lineage>
        <taxon>Bacteria</taxon>
        <taxon>Pseudomonadati</taxon>
        <taxon>Pseudomonadota</taxon>
        <taxon>Betaproteobacteria</taxon>
        <taxon>Burkholderiales</taxon>
        <taxon>Comamonadaceae</taxon>
        <taxon>Ramlibacter</taxon>
    </lineage>
</organism>
<comment type="caution">
    <text evidence="2">The sequence shown here is derived from an EMBL/GenBank/DDBJ whole genome shotgun (WGS) entry which is preliminary data.</text>
</comment>
<evidence type="ECO:0000313" key="2">
    <source>
        <dbReference type="EMBL" id="NML43204.1"/>
    </source>
</evidence>
<dbReference type="EMBL" id="JABBFX010000001">
    <property type="protein sequence ID" value="NML43204.1"/>
    <property type="molecule type" value="Genomic_DNA"/>
</dbReference>
<dbReference type="Proteomes" id="UP000541185">
    <property type="component" value="Unassembled WGS sequence"/>
</dbReference>
<name>A0A848GXX6_9BURK</name>
<reference evidence="2 3" key="1">
    <citation type="submission" date="2020-04" db="EMBL/GenBank/DDBJ databases">
        <title>Ramlibacter sp. G-1-2-2 isolated from soil.</title>
        <authorList>
            <person name="Dahal R.H."/>
        </authorList>
    </citation>
    <scope>NUCLEOTIDE SEQUENCE [LARGE SCALE GENOMIC DNA]</scope>
    <source>
        <strain evidence="2 3">G-1-2-2</strain>
    </source>
</reference>
<protein>
    <submittedName>
        <fullName evidence="2">Uncharacterized protein</fullName>
    </submittedName>
</protein>
<feature type="compositionally biased region" description="Low complexity" evidence="1">
    <location>
        <begin position="48"/>
        <end position="57"/>
    </location>
</feature>
<feature type="region of interest" description="Disordered" evidence="1">
    <location>
        <begin position="34"/>
        <end position="61"/>
    </location>
</feature>
<keyword evidence="3" id="KW-1185">Reference proteome</keyword>
<dbReference type="RefSeq" id="WP_169417427.1">
    <property type="nucleotide sequence ID" value="NZ_JABBFX010000001.1"/>
</dbReference>
<gene>
    <name evidence="2" type="ORF">HHL11_05540</name>
</gene>
<proteinExistence type="predicted"/>
<dbReference type="AlphaFoldDB" id="A0A848GXX6"/>
<accession>A0A848GXX6</accession>
<evidence type="ECO:0000313" key="3">
    <source>
        <dbReference type="Proteomes" id="UP000541185"/>
    </source>
</evidence>
<sequence>MHLSASELARVEAMMERGQVSSEPASPCRTSRMLDALQARSAPPPAQRQPAGARPPRSTADWLDLPSLPELLEARRTLLAADGSAG</sequence>